<dbReference type="PRINTS" id="PR00706">
    <property type="entry name" value="PYROGLUPTASE"/>
</dbReference>
<evidence type="ECO:0000256" key="6">
    <source>
        <dbReference type="ARBA" id="ARBA00022807"/>
    </source>
</evidence>
<reference evidence="10" key="1">
    <citation type="journal article" date="2019" name="Int. J. Syst. Evol. Microbiol.">
        <title>The Global Catalogue of Microorganisms (GCM) 10K type strain sequencing project: providing services to taxonomists for standard genome sequencing and annotation.</title>
        <authorList>
            <consortium name="The Broad Institute Genomics Platform"/>
            <consortium name="The Broad Institute Genome Sequencing Center for Infectious Disease"/>
            <person name="Wu L."/>
            <person name="Ma J."/>
        </authorList>
    </citation>
    <scope>NUCLEOTIDE SEQUENCE [LARGE SCALE GENOMIC DNA]</scope>
    <source>
        <strain evidence="10">CGMCC 1.3685</strain>
    </source>
</reference>
<dbReference type="PANTHER" id="PTHR23402:SF1">
    <property type="entry name" value="PYROGLUTAMYL-PEPTIDASE I"/>
    <property type="match status" value="1"/>
</dbReference>
<keyword evidence="10" id="KW-1185">Reference proteome</keyword>
<dbReference type="SUPFAM" id="SSF53182">
    <property type="entry name" value="Pyrrolidone carboxyl peptidase (pyroglutamate aminopeptidase)"/>
    <property type="match status" value="1"/>
</dbReference>
<dbReference type="Pfam" id="PF01470">
    <property type="entry name" value="Peptidase_C15"/>
    <property type="match status" value="1"/>
</dbReference>
<dbReference type="PIRSF" id="PIRSF015592">
    <property type="entry name" value="Prld-crbxl_pptds"/>
    <property type="match status" value="1"/>
</dbReference>
<dbReference type="InterPro" id="IPR036440">
    <property type="entry name" value="Peptidase_C15-like_sf"/>
</dbReference>
<evidence type="ECO:0000256" key="4">
    <source>
        <dbReference type="ARBA" id="ARBA00022670"/>
    </source>
</evidence>
<keyword evidence="5" id="KW-0378">Hydrolase</keyword>
<proteinExistence type="inferred from homology"/>
<evidence type="ECO:0000256" key="2">
    <source>
        <dbReference type="ARBA" id="ARBA00019191"/>
    </source>
</evidence>
<evidence type="ECO:0000256" key="7">
    <source>
        <dbReference type="ARBA" id="ARBA00030836"/>
    </source>
</evidence>
<dbReference type="CDD" id="cd00501">
    <property type="entry name" value="Peptidase_C15"/>
    <property type="match status" value="1"/>
</dbReference>
<dbReference type="Gene3D" id="3.40.630.20">
    <property type="entry name" value="Peptidase C15, pyroglutamyl peptidase I-like"/>
    <property type="match status" value="1"/>
</dbReference>
<accession>A0ABQ2DD67</accession>
<evidence type="ECO:0000256" key="5">
    <source>
        <dbReference type="ARBA" id="ARBA00022801"/>
    </source>
</evidence>
<comment type="caution">
    <text evidence="9">The sequence shown here is derived from an EMBL/GenBank/DDBJ whole genome shotgun (WGS) entry which is preliminary data.</text>
</comment>
<organism evidence="9 10">
    <name type="scientific">Glutamicibacter ardleyensis</name>
    <dbReference type="NCBI Taxonomy" id="225894"/>
    <lineage>
        <taxon>Bacteria</taxon>
        <taxon>Bacillati</taxon>
        <taxon>Actinomycetota</taxon>
        <taxon>Actinomycetes</taxon>
        <taxon>Micrococcales</taxon>
        <taxon>Micrococcaceae</taxon>
        <taxon>Glutamicibacter</taxon>
    </lineage>
</organism>
<keyword evidence="4" id="KW-0645">Protease</keyword>
<keyword evidence="3" id="KW-0963">Cytoplasm</keyword>
<dbReference type="InterPro" id="IPR000816">
    <property type="entry name" value="Peptidase_C15"/>
</dbReference>
<evidence type="ECO:0000313" key="9">
    <source>
        <dbReference type="EMBL" id="GGJ52585.1"/>
    </source>
</evidence>
<comment type="similarity">
    <text evidence="1">Belongs to the peptidase C15 family.</text>
</comment>
<dbReference type="InterPro" id="IPR016125">
    <property type="entry name" value="Peptidase_C15-like"/>
</dbReference>
<evidence type="ECO:0000313" key="10">
    <source>
        <dbReference type="Proteomes" id="UP000606115"/>
    </source>
</evidence>
<dbReference type="EMBL" id="BMKX01000001">
    <property type="protein sequence ID" value="GGJ52585.1"/>
    <property type="molecule type" value="Genomic_DNA"/>
</dbReference>
<evidence type="ECO:0000256" key="3">
    <source>
        <dbReference type="ARBA" id="ARBA00022490"/>
    </source>
</evidence>
<dbReference type="PANTHER" id="PTHR23402">
    <property type="entry name" value="PROTEASE FAMILY C15 PYROGLUTAMYL-PEPTIDASE I-RELATED"/>
    <property type="match status" value="1"/>
</dbReference>
<protein>
    <recommendedName>
        <fullName evidence="2">Pyrrolidone-carboxylate peptidase</fullName>
    </recommendedName>
    <alternativeName>
        <fullName evidence="7">5-oxoprolyl-peptidase</fullName>
    </alternativeName>
    <alternativeName>
        <fullName evidence="8">Pyroglutamyl-peptidase I</fullName>
    </alternativeName>
</protein>
<sequence length="200" mass="21641">MRILVTGFEPFGADTINASAQTLELLPQSLGEHQILTGMLPVSFGRSAWVLDELIAVHVPDVLVLLGEAGGRTQINLERFAVNQIHARIADNDGAQPVGERIEPDGPARREATVVVPSELTVSEDAGRFVCNRIAYYAYGLSIPAQFIHVPAVRPEKQRALVGAETDASPPVSSELTVAQLAASLTKYLQDICFHHGPRR</sequence>
<name>A0ABQ2DD67_9MICC</name>
<evidence type="ECO:0000256" key="1">
    <source>
        <dbReference type="ARBA" id="ARBA00006641"/>
    </source>
</evidence>
<gene>
    <name evidence="9" type="primary">pcp</name>
    <name evidence="9" type="ORF">GCM10007173_09020</name>
</gene>
<keyword evidence="6" id="KW-0788">Thiol protease</keyword>
<evidence type="ECO:0000256" key="8">
    <source>
        <dbReference type="ARBA" id="ARBA00031559"/>
    </source>
</evidence>
<dbReference type="Proteomes" id="UP000606115">
    <property type="component" value="Unassembled WGS sequence"/>
</dbReference>